<evidence type="ECO:0000256" key="3">
    <source>
        <dbReference type="ARBA" id="ARBA00012054"/>
    </source>
</evidence>
<dbReference type="GO" id="GO:0046316">
    <property type="term" value="F:gluconokinase activity"/>
    <property type="evidence" value="ECO:0007669"/>
    <property type="project" value="UniProtKB-EC"/>
</dbReference>
<evidence type="ECO:0000313" key="10">
    <source>
        <dbReference type="EMBL" id="RVX01749.1"/>
    </source>
</evidence>
<evidence type="ECO:0000256" key="4">
    <source>
        <dbReference type="ARBA" id="ARBA00022679"/>
    </source>
</evidence>
<dbReference type="CDD" id="cd02021">
    <property type="entry name" value="GntK"/>
    <property type="match status" value="1"/>
</dbReference>
<dbReference type="Gene3D" id="3.40.50.300">
    <property type="entry name" value="P-loop containing nucleotide triphosphate hydrolases"/>
    <property type="match status" value="1"/>
</dbReference>
<evidence type="ECO:0000256" key="9">
    <source>
        <dbReference type="ARBA" id="ARBA00048090"/>
    </source>
</evidence>
<dbReference type="EC" id="2.7.1.12" evidence="3"/>
<dbReference type="InterPro" id="IPR027417">
    <property type="entry name" value="P-loop_NTPase"/>
</dbReference>
<evidence type="ECO:0000256" key="2">
    <source>
        <dbReference type="ARBA" id="ARBA00008420"/>
    </source>
</evidence>
<keyword evidence="7" id="KW-0067">ATP-binding</keyword>
<evidence type="ECO:0000256" key="5">
    <source>
        <dbReference type="ARBA" id="ARBA00022741"/>
    </source>
</evidence>
<dbReference type="InterPro" id="IPR031322">
    <property type="entry name" value="Shikimate/glucono_kinase"/>
</dbReference>
<organism evidence="10 11">
    <name type="scientific">Vitis vinifera</name>
    <name type="common">Grape</name>
    <dbReference type="NCBI Taxonomy" id="29760"/>
    <lineage>
        <taxon>Eukaryota</taxon>
        <taxon>Viridiplantae</taxon>
        <taxon>Streptophyta</taxon>
        <taxon>Embryophyta</taxon>
        <taxon>Tracheophyta</taxon>
        <taxon>Spermatophyta</taxon>
        <taxon>Magnoliopsida</taxon>
        <taxon>eudicotyledons</taxon>
        <taxon>Gunneridae</taxon>
        <taxon>Pentapetalae</taxon>
        <taxon>rosids</taxon>
        <taxon>Vitales</taxon>
        <taxon>Vitaceae</taxon>
        <taxon>Viteae</taxon>
        <taxon>Vitis</taxon>
    </lineage>
</organism>
<comment type="similarity">
    <text evidence="2">Belongs to the gluconokinase GntK/GntV family.</text>
</comment>
<dbReference type="InterPro" id="IPR006001">
    <property type="entry name" value="Therm_gnt_kin"/>
</dbReference>
<dbReference type="GO" id="GO:0005524">
    <property type="term" value="F:ATP binding"/>
    <property type="evidence" value="ECO:0007669"/>
    <property type="project" value="UniProtKB-KW"/>
</dbReference>
<name>A0A438IYJ7_VITVI</name>
<reference evidence="10 11" key="1">
    <citation type="journal article" date="2018" name="PLoS Genet.">
        <title>Population sequencing reveals clonal diversity and ancestral inbreeding in the grapevine cultivar Chardonnay.</title>
        <authorList>
            <person name="Roach M.J."/>
            <person name="Johnson D.L."/>
            <person name="Bohlmann J."/>
            <person name="van Vuuren H.J."/>
            <person name="Jones S.J."/>
            <person name="Pretorius I.S."/>
            <person name="Schmidt S.A."/>
            <person name="Borneman A.R."/>
        </authorList>
    </citation>
    <scope>NUCLEOTIDE SEQUENCE [LARGE SCALE GENOMIC DNA]</scope>
    <source>
        <strain evidence="11">cv. Chardonnay</strain>
        <tissue evidence="10">Leaf</tissue>
    </source>
</reference>
<evidence type="ECO:0000256" key="1">
    <source>
        <dbReference type="ARBA" id="ARBA00004875"/>
    </source>
</evidence>
<dbReference type="AlphaFoldDB" id="A0A438IYJ7"/>
<keyword evidence="5" id="KW-0547">Nucleotide-binding</keyword>
<sequence length="225" mass="25204">MMSLSLKGRFLFTFFIVQYDPIWGGSIQAIIFDYVPSLSWINISSFPSLISFQIGFSITSASMDAMDSNLKGQFSHPFFHFPRMAVVIMGVCGSGKSTIGNMLAKVLNCSFLDADDFHPESNKDEERDCSIRQDRIPWLETLRNALREHLLSNNTVVLGCSALQKNYREILRSADPNYEHGSFESMVKFVLLDARAELDPSEGILKVDATQSPDDTVNGIQALIF</sequence>
<accession>A0A438IYJ7</accession>
<comment type="caution">
    <text evidence="10">The sequence shown here is derived from an EMBL/GenBank/DDBJ whole genome shotgun (WGS) entry which is preliminary data.</text>
</comment>
<evidence type="ECO:0000256" key="8">
    <source>
        <dbReference type="ARBA" id="ARBA00029835"/>
    </source>
</evidence>
<evidence type="ECO:0000256" key="6">
    <source>
        <dbReference type="ARBA" id="ARBA00022777"/>
    </source>
</evidence>
<proteinExistence type="inferred from homology"/>
<evidence type="ECO:0000313" key="11">
    <source>
        <dbReference type="Proteomes" id="UP000288805"/>
    </source>
</evidence>
<comment type="catalytic activity">
    <reaction evidence="9">
        <text>D-gluconate + ATP = 6-phospho-D-gluconate + ADP + H(+)</text>
        <dbReference type="Rhea" id="RHEA:19433"/>
        <dbReference type="ChEBI" id="CHEBI:15378"/>
        <dbReference type="ChEBI" id="CHEBI:18391"/>
        <dbReference type="ChEBI" id="CHEBI:30616"/>
        <dbReference type="ChEBI" id="CHEBI:58759"/>
        <dbReference type="ChEBI" id="CHEBI:456216"/>
        <dbReference type="EC" id="2.7.1.12"/>
    </reaction>
</comment>
<dbReference type="PANTHER" id="PTHR43442">
    <property type="entry name" value="GLUCONOKINASE-RELATED"/>
    <property type="match status" value="1"/>
</dbReference>
<comment type="pathway">
    <text evidence="1">Carbohydrate acid metabolism; D-gluconate degradation.</text>
</comment>
<gene>
    <name evidence="10" type="primary">VvCHDp000764_1</name>
    <name evidence="10" type="ORF">CK203_024358</name>
</gene>
<keyword evidence="4" id="KW-0808">Transferase</keyword>
<evidence type="ECO:0000256" key="7">
    <source>
        <dbReference type="ARBA" id="ARBA00022840"/>
    </source>
</evidence>
<dbReference type="EMBL" id="QGNW01000074">
    <property type="protein sequence ID" value="RVX01749.1"/>
    <property type="molecule type" value="Genomic_DNA"/>
</dbReference>
<dbReference type="SUPFAM" id="SSF52540">
    <property type="entry name" value="P-loop containing nucleoside triphosphate hydrolases"/>
    <property type="match status" value="1"/>
</dbReference>
<dbReference type="GO" id="GO:0005975">
    <property type="term" value="P:carbohydrate metabolic process"/>
    <property type="evidence" value="ECO:0007669"/>
    <property type="project" value="InterPro"/>
</dbReference>
<keyword evidence="6 10" id="KW-0418">Kinase</keyword>
<dbReference type="Proteomes" id="UP000288805">
    <property type="component" value="Unassembled WGS sequence"/>
</dbReference>
<dbReference type="Pfam" id="PF01202">
    <property type="entry name" value="SKI"/>
    <property type="match status" value="1"/>
</dbReference>
<protein>
    <recommendedName>
        <fullName evidence="3">gluconokinase</fullName>
        <ecNumber evidence="3">2.7.1.12</ecNumber>
    </recommendedName>
    <alternativeName>
        <fullName evidence="8">Gluconate kinase</fullName>
    </alternativeName>
</protein>
<dbReference type="UniPathway" id="UPA00792"/>
<dbReference type="PANTHER" id="PTHR43442:SF3">
    <property type="entry name" value="GLUCONOKINASE-RELATED"/>
    <property type="match status" value="1"/>
</dbReference>